<dbReference type="PANTHER" id="PTHR30383">
    <property type="entry name" value="THIOESTERASE 1/PROTEASE 1/LYSOPHOSPHOLIPASE L1"/>
    <property type="match status" value="1"/>
</dbReference>
<accession>A0ABS6W9X6</accession>
<feature type="domain" description="SGNH hydrolase-type esterase" evidence="2">
    <location>
        <begin position="102"/>
        <end position="253"/>
    </location>
</feature>
<dbReference type="RefSeq" id="WP_219080831.1">
    <property type="nucleotide sequence ID" value="NZ_JAHBBD010000006.1"/>
</dbReference>
<evidence type="ECO:0000256" key="1">
    <source>
        <dbReference type="SAM" id="MobiDB-lite"/>
    </source>
</evidence>
<dbReference type="PANTHER" id="PTHR30383:SF5">
    <property type="entry name" value="SGNH HYDROLASE-TYPE ESTERASE DOMAIN-CONTAINING PROTEIN"/>
    <property type="match status" value="1"/>
</dbReference>
<dbReference type="Proteomes" id="UP000812844">
    <property type="component" value="Unassembled WGS sequence"/>
</dbReference>
<feature type="compositionally biased region" description="Gly residues" evidence="1">
    <location>
        <begin position="17"/>
        <end position="26"/>
    </location>
</feature>
<organism evidence="3 4">
    <name type="scientific">Bifidobacterium phasiani</name>
    <dbReference type="NCBI Taxonomy" id="2834431"/>
    <lineage>
        <taxon>Bacteria</taxon>
        <taxon>Bacillati</taxon>
        <taxon>Actinomycetota</taxon>
        <taxon>Actinomycetes</taxon>
        <taxon>Bifidobacteriales</taxon>
        <taxon>Bifidobacteriaceae</taxon>
        <taxon>Bifidobacterium</taxon>
    </lineage>
</organism>
<dbReference type="Pfam" id="PF13472">
    <property type="entry name" value="Lipase_GDSL_2"/>
    <property type="match status" value="1"/>
</dbReference>
<reference evidence="3 4" key="1">
    <citation type="submission" date="2021-05" db="EMBL/GenBank/DDBJ databases">
        <title>Phylogenetic classification of ten novel species belonging to the genus Bifidobacterium comprising B. colchicus sp. nov., B. abeli sp. nov., B. bicoloris sp. nov., B. guerezis sp. nov., B. rosaliae sp. nov., B. santillanensis sp. nov., B. argentati sp. nov., B. amazzoni sp. nov., B. pluviali sp. nov., and B. pinnaculum sp. nov.</title>
        <authorList>
            <person name="Lugli G.A."/>
            <person name="Ruiz Garcia L."/>
            <person name="Margolles A."/>
            <person name="Ventura M."/>
        </authorList>
    </citation>
    <scope>NUCLEOTIDE SEQUENCE [LARGE SCALE GENOMIC DNA]</scope>
    <source>
        <strain evidence="3 4">6T3</strain>
    </source>
</reference>
<proteinExistence type="predicted"/>
<evidence type="ECO:0000313" key="3">
    <source>
        <dbReference type="EMBL" id="MBW3082546.1"/>
    </source>
</evidence>
<comment type="caution">
    <text evidence="3">The sequence shown here is derived from an EMBL/GenBank/DDBJ whole genome shotgun (WGS) entry which is preliminary data.</text>
</comment>
<dbReference type="InterPro" id="IPR051532">
    <property type="entry name" value="Ester_Hydrolysis_Enzymes"/>
</dbReference>
<sequence length="264" mass="28241">MGISTETSADTDRSEGGSPGVGGPGAAGHRTTANTEEAAAPSPPKPTEPTATAITLAPEKRAKVDRYRELNRTVEPGGIVCAGSSLMEFFPIERMATEAGLDLNLHNRGVAGLVADELLACLDECVLALRPARLVINIGTNDLNDPATTNDVLVARYGRILTAIERELPGIDITMPAYYPVNPDVATDEGVRRCLAVRTNARIRSANEAVRSLAERHHARFADLNAPLLDDHGRLRAEYTVEGMHLNEAGYRAILPAFLDLLNG</sequence>
<feature type="region of interest" description="Disordered" evidence="1">
    <location>
        <begin position="1"/>
        <end position="51"/>
    </location>
</feature>
<evidence type="ECO:0000313" key="4">
    <source>
        <dbReference type="Proteomes" id="UP000812844"/>
    </source>
</evidence>
<dbReference type="InterPro" id="IPR013830">
    <property type="entry name" value="SGNH_hydro"/>
</dbReference>
<dbReference type="EMBL" id="JAHBBD010000006">
    <property type="protein sequence ID" value="MBW3082546.1"/>
    <property type="molecule type" value="Genomic_DNA"/>
</dbReference>
<keyword evidence="4" id="KW-1185">Reference proteome</keyword>
<evidence type="ECO:0000259" key="2">
    <source>
        <dbReference type="Pfam" id="PF13472"/>
    </source>
</evidence>
<name>A0ABS6W9X6_9BIFI</name>
<protein>
    <recommendedName>
        <fullName evidence="2">SGNH hydrolase-type esterase domain-containing protein</fullName>
    </recommendedName>
</protein>
<gene>
    <name evidence="3" type="ORF">KIH73_03985</name>
</gene>